<accession>A0ABW7MPP3</accession>
<comment type="caution">
    <text evidence="13">The sequence shown here is derived from an EMBL/GenBank/DDBJ whole genome shotgun (WGS) entry which is preliminary data.</text>
</comment>
<comment type="pathway">
    <text evidence="2">Carbohydrate biosynthesis; gluconeogenesis.</text>
</comment>
<keyword evidence="8" id="KW-0408">Iron</keyword>
<evidence type="ECO:0000256" key="5">
    <source>
        <dbReference type="ARBA" id="ARBA00022432"/>
    </source>
</evidence>
<keyword evidence="14" id="KW-1185">Reference proteome</keyword>
<evidence type="ECO:0000256" key="3">
    <source>
        <dbReference type="ARBA" id="ARBA00008636"/>
    </source>
</evidence>
<keyword evidence="7" id="KW-0479">Metal-binding</keyword>
<dbReference type="Proteomes" id="UP001610104">
    <property type="component" value="Unassembled WGS sequence"/>
</dbReference>
<comment type="similarity">
    <text evidence="3">Belongs to the iron-sulfur dependent L-serine dehydratase family.</text>
</comment>
<dbReference type="Pfam" id="PF03313">
    <property type="entry name" value="SDH_alpha"/>
    <property type="match status" value="1"/>
</dbReference>
<keyword evidence="10 13" id="KW-0456">Lyase</keyword>
<sequence>MGKLPSIFNDVIGPVMRGPSSSHTAASWRIATICLEMLQEPLKSAVIDFDKNGAWAPNYREQGTTLGIDGGLLGLEMTDNLMKKTEEVAADRGISISYKVDSFKTKHVNTVRLNLEGITGKKVSALAASLGGGAFEIQELNGFEVSIRGDYYELIFLLDDGIDIFDAIKLGLPELKSINKSINNGKTLINVKLSDHLSNDTLTMLKEKWSVAEVILLKPVLPIIAGNEQTVPYTTIESLIKYSNEHHYDLGKLGLIYEQSQSGLSANEVNAIMVNHVNIINKSIETGLQGTVYQDRILPQQSHLIDKAAKAGKILKNSIVNEIIKNVSAIMESKSAMEVVVANPTAGSCGAVGGVLKAVADELNASEEELIQAYFAAGLVGVYFANGPGFSAEEHGCQVECGASAGMAAAGIVQLFGGTAKQAIDAASMAIQNMIGLVCDPIADRVEAPCLGKNVSAAVNALSSATMVASGYNALIPLDEVISTVSSVSSQMPTCVKCTGKGGLAITKTACAIKAKLSSQMG</sequence>
<evidence type="ECO:0000259" key="12">
    <source>
        <dbReference type="Pfam" id="PF03313"/>
    </source>
</evidence>
<dbReference type="RefSeq" id="WP_395437841.1">
    <property type="nucleotide sequence ID" value="NZ_JBAWKC010000002.1"/>
</dbReference>
<evidence type="ECO:0000256" key="10">
    <source>
        <dbReference type="ARBA" id="ARBA00023239"/>
    </source>
</evidence>
<reference evidence="13 14" key="1">
    <citation type="submission" date="2024-02" db="EMBL/GenBank/DDBJ databases">
        <title>A Gaetbulibacter species isolated from tidal flats and genomic insights of their niches.</title>
        <authorList>
            <person name="Ye Y."/>
        </authorList>
    </citation>
    <scope>NUCLEOTIDE SEQUENCE [LARGE SCALE GENOMIC DNA]</scope>
    <source>
        <strain evidence="13 14">KEM-8</strain>
    </source>
</reference>
<comment type="catalytic activity">
    <reaction evidence="11">
        <text>L-serine = pyruvate + NH4(+)</text>
        <dbReference type="Rhea" id="RHEA:19169"/>
        <dbReference type="ChEBI" id="CHEBI:15361"/>
        <dbReference type="ChEBI" id="CHEBI:28938"/>
        <dbReference type="ChEBI" id="CHEBI:33384"/>
        <dbReference type="EC" id="4.3.1.17"/>
    </reaction>
</comment>
<feature type="domain" description="Serine dehydratase-like alpha subunit" evidence="12">
    <location>
        <begin position="257"/>
        <end position="505"/>
    </location>
</feature>
<evidence type="ECO:0000313" key="14">
    <source>
        <dbReference type="Proteomes" id="UP001610104"/>
    </source>
</evidence>
<evidence type="ECO:0000256" key="2">
    <source>
        <dbReference type="ARBA" id="ARBA00004742"/>
    </source>
</evidence>
<evidence type="ECO:0000256" key="8">
    <source>
        <dbReference type="ARBA" id="ARBA00023004"/>
    </source>
</evidence>
<evidence type="ECO:0000256" key="11">
    <source>
        <dbReference type="ARBA" id="ARBA00049406"/>
    </source>
</evidence>
<evidence type="ECO:0000313" key="13">
    <source>
        <dbReference type="EMBL" id="MFH6768590.1"/>
    </source>
</evidence>
<evidence type="ECO:0000256" key="4">
    <source>
        <dbReference type="ARBA" id="ARBA00012093"/>
    </source>
</evidence>
<evidence type="ECO:0000256" key="6">
    <source>
        <dbReference type="ARBA" id="ARBA00022485"/>
    </source>
</evidence>
<dbReference type="EMBL" id="JBAWKC010000002">
    <property type="protein sequence ID" value="MFH6768590.1"/>
    <property type="molecule type" value="Genomic_DNA"/>
</dbReference>
<organism evidence="13 14">
    <name type="scientific">Gaetbulibacter aquiaggeris</name>
    <dbReference type="NCBI Taxonomy" id="1735373"/>
    <lineage>
        <taxon>Bacteria</taxon>
        <taxon>Pseudomonadati</taxon>
        <taxon>Bacteroidota</taxon>
        <taxon>Flavobacteriia</taxon>
        <taxon>Flavobacteriales</taxon>
        <taxon>Flavobacteriaceae</taxon>
        <taxon>Gaetbulibacter</taxon>
    </lineage>
</organism>
<dbReference type="InterPro" id="IPR005130">
    <property type="entry name" value="Ser_deHydtase-like_asu"/>
</dbReference>
<proteinExistence type="inferred from homology"/>
<protein>
    <recommendedName>
        <fullName evidence="4">L-serine ammonia-lyase</fullName>
        <ecNumber evidence="4">4.3.1.17</ecNumber>
    </recommendedName>
</protein>
<evidence type="ECO:0000256" key="1">
    <source>
        <dbReference type="ARBA" id="ARBA00001966"/>
    </source>
</evidence>
<name>A0ABW7MPP3_9FLAO</name>
<dbReference type="InterPro" id="IPR051318">
    <property type="entry name" value="Fe-S_L-Ser"/>
</dbReference>
<keyword evidence="6" id="KW-0004">4Fe-4S</keyword>
<dbReference type="GO" id="GO:0003941">
    <property type="term" value="F:L-serine ammonia-lyase activity"/>
    <property type="evidence" value="ECO:0007669"/>
    <property type="project" value="UniProtKB-EC"/>
</dbReference>
<keyword evidence="9" id="KW-0411">Iron-sulfur</keyword>
<evidence type="ECO:0000256" key="7">
    <source>
        <dbReference type="ARBA" id="ARBA00022723"/>
    </source>
</evidence>
<dbReference type="InterPro" id="IPR029009">
    <property type="entry name" value="ASB_dom_sf"/>
</dbReference>
<dbReference type="SUPFAM" id="SSF143548">
    <property type="entry name" value="Serine metabolism enzymes domain"/>
    <property type="match status" value="1"/>
</dbReference>
<evidence type="ECO:0000256" key="9">
    <source>
        <dbReference type="ARBA" id="ARBA00023014"/>
    </source>
</evidence>
<gene>
    <name evidence="13" type="ORF">V8G56_07585</name>
</gene>
<dbReference type="Gene3D" id="3.30.1330.90">
    <property type="entry name" value="D-3-phosphoglycerate dehydrogenase, domain 3"/>
    <property type="match status" value="1"/>
</dbReference>
<dbReference type="EC" id="4.3.1.17" evidence="4"/>
<comment type="cofactor">
    <cofactor evidence="1">
        <name>[4Fe-4S] cluster</name>
        <dbReference type="ChEBI" id="CHEBI:49883"/>
    </cofactor>
</comment>
<dbReference type="PANTHER" id="PTHR30182:SF1">
    <property type="entry name" value="L-SERINE DEHYDRATASE 1"/>
    <property type="match status" value="1"/>
</dbReference>
<keyword evidence="5" id="KW-0312">Gluconeogenesis</keyword>
<dbReference type="PANTHER" id="PTHR30182">
    <property type="entry name" value="L-SERINE DEHYDRATASE"/>
    <property type="match status" value="1"/>
</dbReference>